<protein>
    <submittedName>
        <fullName evidence="1">Uncharacterized protein</fullName>
    </submittedName>
</protein>
<proteinExistence type="predicted"/>
<comment type="caution">
    <text evidence="1">The sequence shown here is derived from an EMBL/GenBank/DDBJ whole genome shotgun (WGS) entry which is preliminary data.</text>
</comment>
<gene>
    <name evidence="1" type="ORF">Gotri_013235</name>
</gene>
<accession>A0A7J9DSU5</accession>
<name>A0A7J9DSU5_9ROSI</name>
<dbReference type="AlphaFoldDB" id="A0A7J9DSU5"/>
<evidence type="ECO:0000313" key="2">
    <source>
        <dbReference type="Proteomes" id="UP000593568"/>
    </source>
</evidence>
<sequence>MSIPLQVKKICNSGFKKHLISLLANQQYHILLKEQLRFIISVAFILAS</sequence>
<organism evidence="1 2">
    <name type="scientific">Gossypium trilobum</name>
    <dbReference type="NCBI Taxonomy" id="34281"/>
    <lineage>
        <taxon>Eukaryota</taxon>
        <taxon>Viridiplantae</taxon>
        <taxon>Streptophyta</taxon>
        <taxon>Embryophyta</taxon>
        <taxon>Tracheophyta</taxon>
        <taxon>Spermatophyta</taxon>
        <taxon>Magnoliopsida</taxon>
        <taxon>eudicotyledons</taxon>
        <taxon>Gunneridae</taxon>
        <taxon>Pentapetalae</taxon>
        <taxon>rosids</taxon>
        <taxon>malvids</taxon>
        <taxon>Malvales</taxon>
        <taxon>Malvaceae</taxon>
        <taxon>Malvoideae</taxon>
        <taxon>Gossypium</taxon>
    </lineage>
</organism>
<evidence type="ECO:0000313" key="1">
    <source>
        <dbReference type="EMBL" id="MBA0763833.1"/>
    </source>
</evidence>
<keyword evidence="2" id="KW-1185">Reference proteome</keyword>
<dbReference type="Proteomes" id="UP000593568">
    <property type="component" value="Unassembled WGS sequence"/>
</dbReference>
<dbReference type="EMBL" id="JABEZW010000004">
    <property type="protein sequence ID" value="MBA0763833.1"/>
    <property type="molecule type" value="Genomic_DNA"/>
</dbReference>
<reference evidence="1 2" key="1">
    <citation type="journal article" date="2019" name="Genome Biol. Evol.">
        <title>Insights into the evolution of the New World diploid cottons (Gossypium, subgenus Houzingenia) based on genome sequencing.</title>
        <authorList>
            <person name="Grover C.E."/>
            <person name="Arick M.A. 2nd"/>
            <person name="Thrash A."/>
            <person name="Conover J.L."/>
            <person name="Sanders W.S."/>
            <person name="Peterson D.G."/>
            <person name="Frelichowski J.E."/>
            <person name="Scheffler J.A."/>
            <person name="Scheffler B.E."/>
            <person name="Wendel J.F."/>
        </authorList>
    </citation>
    <scope>NUCLEOTIDE SEQUENCE [LARGE SCALE GENOMIC DNA]</scope>
    <source>
        <strain evidence="1">8</strain>
        <tissue evidence="1">Leaf</tissue>
    </source>
</reference>